<dbReference type="PROSITE" id="PS51456">
    <property type="entry name" value="MYOSIN_MOTOR"/>
    <property type="match status" value="1"/>
</dbReference>
<feature type="compositionally biased region" description="Basic and acidic residues" evidence="23">
    <location>
        <begin position="1652"/>
        <end position="1704"/>
    </location>
</feature>
<feature type="region of interest" description="Disordered" evidence="23">
    <location>
        <begin position="1033"/>
        <end position="1054"/>
    </location>
</feature>
<evidence type="ECO:0000256" key="6">
    <source>
        <dbReference type="ARBA" id="ARBA00022840"/>
    </source>
</evidence>
<feature type="region of interest" description="Disordered" evidence="23">
    <location>
        <begin position="1508"/>
        <end position="1537"/>
    </location>
</feature>
<dbReference type="OrthoDB" id="10254995at2759"/>
<evidence type="ECO:0000256" key="19">
    <source>
        <dbReference type="ARBA" id="ARBA00043098"/>
    </source>
</evidence>
<dbReference type="FunFam" id="1.10.10.820:FF:000002">
    <property type="entry name" value="Myosin heavy chain 10"/>
    <property type="match status" value="1"/>
</dbReference>
<dbReference type="FunFam" id="2.30.30.360:FF:000001">
    <property type="entry name" value="Myosin heavy chain"/>
    <property type="match status" value="1"/>
</dbReference>
<evidence type="ECO:0000256" key="9">
    <source>
        <dbReference type="ARBA" id="ARBA00023054"/>
    </source>
</evidence>
<evidence type="ECO:0000256" key="4">
    <source>
        <dbReference type="ARBA" id="ARBA00022490"/>
    </source>
</evidence>
<dbReference type="Gene3D" id="1.20.5.340">
    <property type="match status" value="4"/>
</dbReference>
<feature type="region of interest" description="Disordered" evidence="23">
    <location>
        <begin position="1571"/>
        <end position="1604"/>
    </location>
</feature>
<dbReference type="OMA" id="DVRFLHK"/>
<dbReference type="InterPro" id="IPR001609">
    <property type="entry name" value="Myosin_head_motor_dom-like"/>
</dbReference>
<dbReference type="GO" id="GO:0051015">
    <property type="term" value="F:actin filament binding"/>
    <property type="evidence" value="ECO:0007669"/>
    <property type="project" value="InterPro"/>
</dbReference>
<evidence type="ECO:0000256" key="5">
    <source>
        <dbReference type="ARBA" id="ARBA00022741"/>
    </source>
</evidence>
<evidence type="ECO:0000256" key="2">
    <source>
        <dbReference type="ARBA" id="ARBA00004544"/>
    </source>
</evidence>
<keyword evidence="14" id="KW-0968">Cytoplasmic vesicle</keyword>
<dbReference type="FunFam" id="1.20.5.4820:FF:000002">
    <property type="entry name" value="Myosin heavy chain 10"/>
    <property type="match status" value="1"/>
</dbReference>
<evidence type="ECO:0000256" key="11">
    <source>
        <dbReference type="ARBA" id="ARBA00023175"/>
    </source>
</evidence>
<evidence type="ECO:0000256" key="15">
    <source>
        <dbReference type="ARBA" id="ARBA00037865"/>
    </source>
</evidence>
<evidence type="ECO:0000256" key="7">
    <source>
        <dbReference type="ARBA" id="ARBA00022860"/>
    </source>
</evidence>
<keyword evidence="4" id="KW-0963">Cytoplasm</keyword>
<organism evidence="26 27">
    <name type="scientific">Xenopus laevis</name>
    <name type="common">African clawed frog</name>
    <dbReference type="NCBI Taxonomy" id="8355"/>
    <lineage>
        <taxon>Eukaryota</taxon>
        <taxon>Metazoa</taxon>
        <taxon>Chordata</taxon>
        <taxon>Craniata</taxon>
        <taxon>Vertebrata</taxon>
        <taxon>Euteleostomi</taxon>
        <taxon>Amphibia</taxon>
        <taxon>Batrachia</taxon>
        <taxon>Anura</taxon>
        <taxon>Pipoidea</taxon>
        <taxon>Pipidae</taxon>
        <taxon>Xenopodinae</taxon>
        <taxon>Xenopus</taxon>
        <taxon>Xenopus</taxon>
    </lineage>
</organism>
<dbReference type="Pfam" id="PF01576">
    <property type="entry name" value="Myosin_tail_1"/>
    <property type="match status" value="1"/>
</dbReference>
<dbReference type="FunFam" id="1.20.5.340:FF:000008">
    <property type="entry name" value="Myosin heavy chain 11"/>
    <property type="match status" value="1"/>
</dbReference>
<evidence type="ECO:0000256" key="3">
    <source>
        <dbReference type="ARBA" id="ARBA00008314"/>
    </source>
</evidence>
<keyword evidence="11 22" id="KW-0505">Motor protein</keyword>
<dbReference type="GO" id="GO:0008360">
    <property type="term" value="P:regulation of cell shape"/>
    <property type="evidence" value="ECO:0007669"/>
    <property type="project" value="UniProtKB-KW"/>
</dbReference>
<dbReference type="InterPro" id="IPR000048">
    <property type="entry name" value="IQ_motif_EF-hand-BS"/>
</dbReference>
<keyword evidence="9" id="KW-0175">Coiled coil</keyword>
<keyword evidence="8" id="KW-0133">Cell shape</keyword>
<evidence type="ECO:0000256" key="10">
    <source>
        <dbReference type="ARBA" id="ARBA00023123"/>
    </source>
</evidence>
<evidence type="ECO:0000256" key="1">
    <source>
        <dbReference type="ARBA" id="ARBA00004245"/>
    </source>
</evidence>
<proteinExistence type="inferred from homology"/>
<protein>
    <recommendedName>
        <fullName evidence="16">Myosin-9</fullName>
    </recommendedName>
    <alternativeName>
        <fullName evidence="20">Cellular myosin heavy chain, type A</fullName>
    </alternativeName>
    <alternativeName>
        <fullName evidence="17">Myosin heavy chain 9</fullName>
    </alternativeName>
    <alternativeName>
        <fullName evidence="18">Myosin heavy chain, non-muscle IIa</fullName>
    </alternativeName>
    <alternativeName>
        <fullName evidence="21">Non-muscle myosin heavy chain A</fullName>
    </alternativeName>
    <alternativeName>
        <fullName evidence="19">Non-muscle myosin heavy chain IIa</fullName>
    </alternativeName>
</protein>
<evidence type="ECO:0000259" key="24">
    <source>
        <dbReference type="PROSITE" id="PS51456"/>
    </source>
</evidence>
<evidence type="ECO:0000256" key="22">
    <source>
        <dbReference type="PROSITE-ProRule" id="PRU00782"/>
    </source>
</evidence>
<sequence>MAQTDVDKYLYVDRNFVNNPLAQADWAAKKLVWVPSEKNGFEAASIKEEVGDEAIVELAENGKKAKVNKDDIQKMNPPKFSKVEDMSELACLNEASVLHNLKERYYSGLIYTYSGLFCVVINPYKNLPIYSEEIVEMYKGKKRHEMPPHIYAITDTAYRSMMQDREDQSILCTGESGAGKTENTKKVIQYLAYVATSHKSKKDQGELERQLLQANPILEAFGNAKTVKNDNSSRFGKFIRINFDVNGYIVGANIETYLLEKSRAIRQAKDERTFHIFYYLMSGAGEHLKSDLLLEAYNKYRFLSNGHVTIPGQLDKDLFQETMEAMKIMGFTDEEQTGLLRVVSAVLQLGNIAFKKERNTDQASMPDNTAAQKVCHLLGINVNDFTRGILLPRIKVGRDFVQKAQTKEQADFAIEALAKASYERMFRWLVMRVNKALDKTKRQGASFIGILDIAGFEIFELNSFEQLCINYTNEKLQQLFNHTMFILEQEEYQREGIEWNFIDFGLDLQPCIDLIERPAGPPGILALLDEECWFPKATDKSFVEKVVQEQGSHSKFQKPKQLKDKADFSIIHYAGRVDYKADEWLLKNMDPLNDNVATLLNQSSDKFVSELWKDVDRIVGLDQVAGMSDTALPGAFKTRKGMFRTVGQLYKEQLSKLMATLRNTNPNFVRCIIPNHEKKSGKLDAHLVLDQLRCNGVLEGIRICRQGFPNRVVFQEFRQRYEILTPNAIPKGFMDGKQACVLMIRALELDSNLYRIGQSKVFFRSGVLAHLEEERDLKITDVIISFQACCRGYLARKAFARRQQQLTAMKVIQRNCAAYLKLRNWQWWRLFTKVKPLLQANRFDEELHAKEVELQKIKDLQVSSEQKVSEMENVQMMLQQEKMQLQEQLQAEIELCAEAEEMRARLANKKQELEEILHDLESRVEEEEERCQILQTEKKKMQQNIVELEEQLEEEEAARQKLQLEKVTAEAKMKKLEEDVLVLEDQNTKLGKEKKLYEERIAEFTTNLTEEEEKSKSLAKLKNKHETMISDLEERLRREEKQRQELEKTRRKLEGDSTDLHDQIAELQAQIAELKLQLAKKEEELQAALARAEEEAAQKNLALKKIRELESQIGELQEDLESERAARNKAEKQKRDLGEELEALKTELEDTLDSTATQQELRTKREQEVTHLKKTLEDEARTHEGQIQEIRQKHSQAVEELSEQLEQTKRLKGNLEKAKQALEGERNELANEVKTLLQGKGDSEHKRKKVEAQLQELQVKVTEGDRVRSELSEKANRLQVELDNVNSLLSQSDSKSIKLGKDFSTLESQFQDAQELLQEETRQKLSFSTKLKQMEDEKNGLLEQLEEEEEAKKNLCKQISTLQSQMTDMKKKMDENVGSLETVEELKKKLQKDLEAVNQRFEEKAAAYDKLEKTKTRLQQELDDISVDLDHQRQIVSNLEKKQKKFDQLLGEEKAISAKYADERDRSEAEAREKETKALALARALEEALEAKAELERLNKQLRTEMEDLVSSKDDVGKSVHELEKSKRALEQQAEEMKTQLEELEDELQATEDAKLRLEVNLQAMKAQFERDLQGRDEQSEDKKKQLVRQVKEMEAELEDERKQRSLAVAARKKLEMDLKDLEGQIDSSNKNREDAIKQLRKLQAQIKDYQRELEDTRASRDDILSQSKESEKKLKSMEAEMIHMQEELAAAERGKRQAQQERDELADEIANSSGKGALALEEKRRLESRIAQLEEELEEEQGNTELVNDRLKKSTLQIDQLNTDLTAERSNAQKNENARQQMDRQNKELKTKLQEMEGIVKSKFKANITALEAKIAQLEEQLDTETKERQNASKQVRRTEKKLKDVLMLVEDERRNSEQYKDQAEKNNVRMKQLKRQVEEAEEEAQRANAMRRKLQRELEDATETAEIMNREVNTLKSKLRRGGGGGGDITFVTRRVGRKGVDEASDEDLDGKADSGDSKFVD</sequence>
<dbReference type="Gene3D" id="1.20.58.530">
    <property type="match status" value="1"/>
</dbReference>
<dbReference type="FunFam" id="3.30.70.1590:FF:000001">
    <property type="entry name" value="Myosin heavy chain"/>
    <property type="match status" value="1"/>
</dbReference>
<dbReference type="FunFam" id="4.10.270.10:FF:000001">
    <property type="entry name" value="Myosin heavy chain, non-muscle"/>
    <property type="match status" value="1"/>
</dbReference>
<dbReference type="FunFam" id="1.20.120.720:FF:000002">
    <property type="entry name" value="Myosin heavy chain 10"/>
    <property type="match status" value="1"/>
</dbReference>
<dbReference type="EMBL" id="CM004472">
    <property type="protein sequence ID" value="OCT85366.1"/>
    <property type="molecule type" value="Genomic_DNA"/>
</dbReference>
<feature type="domain" description="Myosin N-terminal SH3-like" evidence="25">
    <location>
        <begin position="27"/>
        <end position="77"/>
    </location>
</feature>
<dbReference type="GO" id="GO:0007010">
    <property type="term" value="P:cytoskeleton organization"/>
    <property type="evidence" value="ECO:0007669"/>
    <property type="project" value="UniProtKB-ARBA"/>
</dbReference>
<evidence type="ECO:0000256" key="18">
    <source>
        <dbReference type="ARBA" id="ARBA00042289"/>
    </source>
</evidence>
<feature type="region of interest" description="Disordered" evidence="23">
    <location>
        <begin position="1763"/>
        <end position="1789"/>
    </location>
</feature>
<dbReference type="PANTHER" id="PTHR45615">
    <property type="entry name" value="MYOSIN HEAVY CHAIN, NON-MUSCLE"/>
    <property type="match status" value="1"/>
</dbReference>
<dbReference type="Pfam" id="PF02736">
    <property type="entry name" value="Myosin_N"/>
    <property type="match status" value="1"/>
</dbReference>
<evidence type="ECO:0000256" key="8">
    <source>
        <dbReference type="ARBA" id="ARBA00022960"/>
    </source>
</evidence>
<dbReference type="FunFam" id="1.20.58.530:FF:000003">
    <property type="entry name" value="Myosin heavy chain 10"/>
    <property type="match status" value="1"/>
</dbReference>
<evidence type="ECO:0000256" key="23">
    <source>
        <dbReference type="SAM" id="MobiDB-lite"/>
    </source>
</evidence>
<dbReference type="Proteomes" id="UP000694892">
    <property type="component" value="Chromosome 4L"/>
</dbReference>
<dbReference type="Gene3D" id="3.40.850.10">
    <property type="entry name" value="Kinesin motor domain"/>
    <property type="match status" value="1"/>
</dbReference>
<evidence type="ECO:0000256" key="16">
    <source>
        <dbReference type="ARBA" id="ARBA00039816"/>
    </source>
</evidence>
<feature type="region of interest" description="Disordered" evidence="23">
    <location>
        <begin position="1920"/>
        <end position="1964"/>
    </location>
</feature>
<keyword evidence="6 22" id="KW-0067">ATP-binding</keyword>
<dbReference type="SUPFAM" id="SSF52540">
    <property type="entry name" value="P-loop containing nucleoside triphosphate hydrolases"/>
    <property type="match status" value="1"/>
</dbReference>
<reference evidence="27" key="1">
    <citation type="journal article" date="2016" name="Nature">
        <title>Genome evolution in the allotetraploid frog Xenopus laevis.</title>
        <authorList>
            <person name="Session A.M."/>
            <person name="Uno Y."/>
            <person name="Kwon T."/>
            <person name="Chapman J.A."/>
            <person name="Toyoda A."/>
            <person name="Takahashi S."/>
            <person name="Fukui A."/>
            <person name="Hikosaka A."/>
            <person name="Suzuki A."/>
            <person name="Kondo M."/>
            <person name="van Heeringen S.J."/>
            <person name="Quigley I."/>
            <person name="Heinz S."/>
            <person name="Ogino H."/>
            <person name="Ochi H."/>
            <person name="Hellsten U."/>
            <person name="Lyons J.B."/>
            <person name="Simakov O."/>
            <person name="Putnam N."/>
            <person name="Stites J."/>
            <person name="Kuroki Y."/>
            <person name="Tanaka T."/>
            <person name="Michiue T."/>
            <person name="Watanabe M."/>
            <person name="Bogdanovic O."/>
            <person name="Lister R."/>
            <person name="Georgiou G."/>
            <person name="Paranjpe S.S."/>
            <person name="van Kruijsbergen I."/>
            <person name="Shu S."/>
            <person name="Carlson J."/>
            <person name="Kinoshita T."/>
            <person name="Ohta Y."/>
            <person name="Mawaribuchi S."/>
            <person name="Jenkins J."/>
            <person name="Grimwood J."/>
            <person name="Schmutz J."/>
            <person name="Mitros T."/>
            <person name="Mozaffari S.V."/>
            <person name="Suzuki Y."/>
            <person name="Haramoto Y."/>
            <person name="Yamamoto T.S."/>
            <person name="Takagi C."/>
            <person name="Heald R."/>
            <person name="Miller K."/>
            <person name="Haudenschild C."/>
            <person name="Kitzman J."/>
            <person name="Nakayama T."/>
            <person name="Izutsu Y."/>
            <person name="Robert J."/>
            <person name="Fortriede J."/>
            <person name="Burns K."/>
            <person name="Lotay V."/>
            <person name="Karimi K."/>
            <person name="Yasuoka Y."/>
            <person name="Dichmann D.S."/>
            <person name="Flajnik M.F."/>
            <person name="Houston D.W."/>
            <person name="Shendure J."/>
            <person name="DuPasquier L."/>
            <person name="Vize P.D."/>
            <person name="Zorn A.M."/>
            <person name="Ito M."/>
            <person name="Marcotte E.M."/>
            <person name="Wallingford J.B."/>
            <person name="Ito Y."/>
            <person name="Asashima M."/>
            <person name="Ueno N."/>
            <person name="Matsuda Y."/>
            <person name="Veenstra G.J."/>
            <person name="Fujiyama A."/>
            <person name="Harland R.M."/>
            <person name="Taira M."/>
            <person name="Rokhsar D.S."/>
        </authorList>
    </citation>
    <scope>NUCLEOTIDE SEQUENCE [LARGE SCALE GENOMIC DNA]</scope>
    <source>
        <strain evidence="27">J</strain>
    </source>
</reference>
<dbReference type="GO" id="GO:0030029">
    <property type="term" value="P:actin filament-based process"/>
    <property type="evidence" value="ECO:0007669"/>
    <property type="project" value="UniProtKB-ARBA"/>
</dbReference>
<keyword evidence="10 22" id="KW-0518">Myosin</keyword>
<evidence type="ECO:0000256" key="13">
    <source>
        <dbReference type="ARBA" id="ARBA00023212"/>
    </source>
</evidence>
<dbReference type="GO" id="GO:0060473">
    <property type="term" value="C:cortical granule"/>
    <property type="evidence" value="ECO:0007669"/>
    <property type="project" value="UniProtKB-SubCell"/>
</dbReference>
<dbReference type="Gene3D" id="6.10.250.2420">
    <property type="match status" value="1"/>
</dbReference>
<dbReference type="PROSITE" id="PS50096">
    <property type="entry name" value="IQ"/>
    <property type="match status" value="1"/>
</dbReference>
<name>A0A974HPR7_XENLA</name>
<feature type="region of interest" description="Actin-binding" evidence="22">
    <location>
        <begin position="654"/>
        <end position="676"/>
    </location>
</feature>
<keyword evidence="5 22" id="KW-0547">Nucleotide-binding</keyword>
<keyword evidence="12 22" id="KW-0009">Actin-binding</keyword>
<dbReference type="FunFam" id="1.20.5.340:FF:000007">
    <property type="entry name" value="Myosin heavy chain, non-muscle"/>
    <property type="match status" value="1"/>
</dbReference>
<evidence type="ECO:0000313" key="26">
    <source>
        <dbReference type="EMBL" id="OCT85366.1"/>
    </source>
</evidence>
<dbReference type="SMART" id="SM00015">
    <property type="entry name" value="IQ"/>
    <property type="match status" value="1"/>
</dbReference>
<dbReference type="GO" id="GO:0032982">
    <property type="term" value="C:myosin filament"/>
    <property type="evidence" value="ECO:0007669"/>
    <property type="project" value="TreeGrafter"/>
</dbReference>
<dbReference type="InterPro" id="IPR004009">
    <property type="entry name" value="SH3_Myosin"/>
</dbReference>
<feature type="region of interest" description="Disordered" evidence="23">
    <location>
        <begin position="1652"/>
        <end position="1724"/>
    </location>
</feature>
<evidence type="ECO:0000256" key="21">
    <source>
        <dbReference type="ARBA" id="ARBA00083480"/>
    </source>
</evidence>
<feature type="binding site" evidence="22">
    <location>
        <begin position="174"/>
        <end position="181"/>
    </location>
    <ligand>
        <name>ATP</name>
        <dbReference type="ChEBI" id="CHEBI:30616"/>
    </ligand>
</feature>
<dbReference type="Gene3D" id="4.10.270.10">
    <property type="entry name" value="Myosin, subunit A"/>
    <property type="match status" value="1"/>
</dbReference>
<evidence type="ECO:0000313" key="27">
    <source>
        <dbReference type="Proteomes" id="UP000694892"/>
    </source>
</evidence>
<dbReference type="InterPro" id="IPR002928">
    <property type="entry name" value="Myosin_tail"/>
</dbReference>
<evidence type="ECO:0000256" key="20">
    <source>
        <dbReference type="ARBA" id="ARBA00079648"/>
    </source>
</evidence>
<feature type="compositionally biased region" description="Basic and acidic residues" evidence="23">
    <location>
        <begin position="1952"/>
        <end position="1964"/>
    </location>
</feature>
<evidence type="ECO:0000256" key="17">
    <source>
        <dbReference type="ARBA" id="ARBA00041440"/>
    </source>
</evidence>
<comment type="similarity">
    <text evidence="3 22">Belongs to the TRAFAC class myosin-kinesin ATPase superfamily. Myosin family.</text>
</comment>
<dbReference type="FunFam" id="3.40.850.10:FF:000175">
    <property type="entry name" value="Myosin heavy chain 9"/>
    <property type="match status" value="1"/>
</dbReference>
<dbReference type="GO" id="GO:0005938">
    <property type="term" value="C:cell cortex"/>
    <property type="evidence" value="ECO:0007669"/>
    <property type="project" value="UniProtKB-SubCell"/>
</dbReference>
<accession>A0A974HPR7</accession>
<dbReference type="Gene3D" id="2.30.30.360">
    <property type="entry name" value="Myosin S1 fragment, N-terminal"/>
    <property type="match status" value="1"/>
</dbReference>
<dbReference type="InterPro" id="IPR036961">
    <property type="entry name" value="Kinesin_motor_dom_sf"/>
</dbReference>
<evidence type="ECO:0000256" key="14">
    <source>
        <dbReference type="ARBA" id="ARBA00023329"/>
    </source>
</evidence>
<dbReference type="InterPro" id="IPR027417">
    <property type="entry name" value="P-loop_NTPase"/>
</dbReference>
<evidence type="ECO:0000259" key="25">
    <source>
        <dbReference type="PROSITE" id="PS51844"/>
    </source>
</evidence>
<dbReference type="Pfam" id="PF00063">
    <property type="entry name" value="Myosin_head"/>
    <property type="match status" value="1"/>
</dbReference>
<dbReference type="SMART" id="SM00242">
    <property type="entry name" value="MYSc"/>
    <property type="match status" value="1"/>
</dbReference>
<dbReference type="SUPFAM" id="SSF90257">
    <property type="entry name" value="Myosin rod fragments"/>
    <property type="match status" value="6"/>
</dbReference>
<feature type="domain" description="Myosin motor" evidence="24">
    <location>
        <begin position="81"/>
        <end position="776"/>
    </location>
</feature>
<dbReference type="GO" id="GO:0005516">
    <property type="term" value="F:calmodulin binding"/>
    <property type="evidence" value="ECO:0007669"/>
    <property type="project" value="UniProtKB-KW"/>
</dbReference>
<dbReference type="GO" id="GO:0005524">
    <property type="term" value="F:ATP binding"/>
    <property type="evidence" value="ECO:0007669"/>
    <property type="project" value="UniProtKB-UniRule"/>
</dbReference>
<dbReference type="InterPro" id="IPR008989">
    <property type="entry name" value="Myosin_S1_N"/>
</dbReference>
<dbReference type="GO" id="GO:0000146">
    <property type="term" value="F:microfilament motor activity"/>
    <property type="evidence" value="ECO:0007669"/>
    <property type="project" value="TreeGrafter"/>
</dbReference>
<dbReference type="PANTHER" id="PTHR45615:SF16">
    <property type="entry name" value="MYOSIN-9"/>
    <property type="match status" value="1"/>
</dbReference>
<keyword evidence="13" id="KW-0206">Cytoskeleton</keyword>
<dbReference type="Gene3D" id="1.10.10.820">
    <property type="match status" value="1"/>
</dbReference>
<dbReference type="PRINTS" id="PR00193">
    <property type="entry name" value="MYOSINHEAVY"/>
</dbReference>
<keyword evidence="7" id="KW-0112">Calmodulin-binding</keyword>
<feature type="compositionally biased region" description="Polar residues" evidence="23">
    <location>
        <begin position="1763"/>
        <end position="1781"/>
    </location>
</feature>
<evidence type="ECO:0000256" key="12">
    <source>
        <dbReference type="ARBA" id="ARBA00023203"/>
    </source>
</evidence>
<dbReference type="PROSITE" id="PS51844">
    <property type="entry name" value="SH3_LIKE"/>
    <property type="match status" value="1"/>
</dbReference>
<dbReference type="GO" id="GO:0016460">
    <property type="term" value="C:myosin II complex"/>
    <property type="evidence" value="ECO:0007669"/>
    <property type="project" value="TreeGrafter"/>
</dbReference>
<gene>
    <name evidence="26" type="ORF">XELAEV_18023533mg</name>
</gene>
<dbReference type="FunFam" id="1.20.5.340:FF:000009">
    <property type="entry name" value="myosin-11 isoform X2"/>
    <property type="match status" value="1"/>
</dbReference>
<dbReference type="Gene3D" id="3.30.70.1590">
    <property type="match status" value="1"/>
</dbReference>
<comment type="subcellular location">
    <subcellularLocation>
        <location evidence="2">Cytoplasm</location>
        <location evidence="2">Cell cortex</location>
    </subcellularLocation>
    <subcellularLocation>
        <location evidence="1">Cytoplasm</location>
        <location evidence="1">Cytoskeleton</location>
    </subcellularLocation>
    <subcellularLocation>
        <location evidence="15">Cytoplasmic vesicle</location>
        <location evidence="15">Secretory vesicle</location>
        <location evidence="15">Cortical granule</location>
    </subcellularLocation>
</comment>
<dbReference type="Gene3D" id="1.20.120.720">
    <property type="entry name" value="Myosin VI head, motor domain, U50 subdomain"/>
    <property type="match status" value="1"/>
</dbReference>
<dbReference type="KEGG" id="xla:398083"/>